<evidence type="ECO:0000313" key="5">
    <source>
        <dbReference type="EMBL" id="WOX29486.1"/>
    </source>
</evidence>
<protein>
    <submittedName>
        <fullName evidence="4">OmpA family protein</fullName>
    </submittedName>
</protein>
<feature type="domain" description="OmpA-like" evidence="3">
    <location>
        <begin position="113"/>
        <end position="209"/>
    </location>
</feature>
<dbReference type="SUPFAM" id="SSF103088">
    <property type="entry name" value="OmpA-like"/>
    <property type="match status" value="1"/>
</dbReference>
<dbReference type="InterPro" id="IPR006665">
    <property type="entry name" value="OmpA-like"/>
</dbReference>
<proteinExistence type="predicted"/>
<evidence type="ECO:0000259" key="3">
    <source>
        <dbReference type="Pfam" id="PF00691"/>
    </source>
</evidence>
<keyword evidence="2" id="KW-0472">Membrane</keyword>
<dbReference type="EMBL" id="WEIA01000009">
    <property type="protein sequence ID" value="NLR22560.1"/>
    <property type="molecule type" value="Genomic_DNA"/>
</dbReference>
<name>A0A8I2HBL7_9GAMM</name>
<keyword evidence="7" id="KW-1185">Reference proteome</keyword>
<dbReference type="AlphaFoldDB" id="A0A8I2HBL7"/>
<dbReference type="EMBL" id="CP137578">
    <property type="protein sequence ID" value="WOX29486.1"/>
    <property type="molecule type" value="Genomic_DNA"/>
</dbReference>
<keyword evidence="1" id="KW-0175">Coiled coil</keyword>
<organism evidence="4 6">
    <name type="scientific">Pseudoalteromonas maricaloris</name>
    <dbReference type="NCBI Taxonomy" id="184924"/>
    <lineage>
        <taxon>Bacteria</taxon>
        <taxon>Pseudomonadati</taxon>
        <taxon>Pseudomonadota</taxon>
        <taxon>Gammaproteobacteria</taxon>
        <taxon>Alteromonadales</taxon>
        <taxon>Pseudoalteromonadaceae</taxon>
        <taxon>Pseudoalteromonas</taxon>
    </lineage>
</organism>
<keyword evidence="2" id="KW-1133">Transmembrane helix</keyword>
<sequence length="289" mass="32610">MLFENTELESDNEMGPGTDLVLSLLSVIITILAVVGMSYSVTDIEPEQAVNCQGGNCEPSVTIESLQLDLKDAQLEITKLTMQIENLRASPKKQPSIVYGDVLELYESELAVFERNQARIRQEDLPTLREQLKPLYEKVRMSNANVIRIHGYASPEPRRAGLDHNLDSNMDLSVERGLTILHAMSRLGIPYKCMVVEGYGRNRSRFLSSFLSQRNITIHEWDSMYLQGFDQSILPSQRGRLLSELEALYQLDRRVDLVAAIEAASPCSSEELISHFKQVIKRPILSEQG</sequence>
<evidence type="ECO:0000313" key="6">
    <source>
        <dbReference type="Proteomes" id="UP000646877"/>
    </source>
</evidence>
<dbReference type="InterPro" id="IPR036737">
    <property type="entry name" value="OmpA-like_sf"/>
</dbReference>
<dbReference type="GeneID" id="98334817"/>
<evidence type="ECO:0000313" key="7">
    <source>
        <dbReference type="Proteomes" id="UP001304419"/>
    </source>
</evidence>
<dbReference type="Gene3D" id="3.30.1330.60">
    <property type="entry name" value="OmpA-like domain"/>
    <property type="match status" value="1"/>
</dbReference>
<gene>
    <name evidence="4" type="ORF">F9Y85_14865</name>
    <name evidence="5" type="ORF">R5H13_04275</name>
</gene>
<reference evidence="4" key="1">
    <citation type="submission" date="2019-10" db="EMBL/GenBank/DDBJ databases">
        <authorList>
            <person name="Paulsen S."/>
        </authorList>
    </citation>
    <scope>NUCLEOTIDE SEQUENCE</scope>
    <source>
        <strain evidence="4">LMG 19692</strain>
    </source>
</reference>
<accession>A0A8I2HBL7</accession>
<dbReference type="RefSeq" id="WP_039491981.1">
    <property type="nucleotide sequence ID" value="NZ_CBCSDF010000014.1"/>
</dbReference>
<dbReference type="Pfam" id="PF00691">
    <property type="entry name" value="OmpA"/>
    <property type="match status" value="1"/>
</dbReference>
<evidence type="ECO:0000313" key="4">
    <source>
        <dbReference type="EMBL" id="NLR22560.1"/>
    </source>
</evidence>
<evidence type="ECO:0000256" key="2">
    <source>
        <dbReference type="SAM" id="Phobius"/>
    </source>
</evidence>
<evidence type="ECO:0000256" key="1">
    <source>
        <dbReference type="SAM" id="Coils"/>
    </source>
</evidence>
<dbReference type="Proteomes" id="UP000646877">
    <property type="component" value="Unassembled WGS sequence"/>
</dbReference>
<feature type="transmembrane region" description="Helical" evidence="2">
    <location>
        <begin position="20"/>
        <end position="41"/>
    </location>
</feature>
<reference evidence="5 7" key="2">
    <citation type="submission" date="2023-10" db="EMBL/GenBank/DDBJ databases">
        <title>To unveil natural product biosynthetic capacity in Pseudoalteromonas.</title>
        <authorList>
            <person name="Wang J."/>
        </authorList>
    </citation>
    <scope>NUCLEOTIDE SEQUENCE [LARGE SCALE GENOMIC DNA]</scope>
    <source>
        <strain evidence="5 7">DSM 15914</strain>
    </source>
</reference>
<keyword evidence="2" id="KW-0812">Transmembrane</keyword>
<feature type="coiled-coil region" evidence="1">
    <location>
        <begin position="63"/>
        <end position="123"/>
    </location>
</feature>
<dbReference type="Proteomes" id="UP001304419">
    <property type="component" value="Chromosome 1"/>
</dbReference>